<dbReference type="NCBIfam" id="NF038134">
    <property type="entry name" value="choice_anch_M"/>
    <property type="match status" value="2"/>
</dbReference>
<keyword evidence="5" id="KW-1185">Reference proteome</keyword>
<dbReference type="Pfam" id="PF16640">
    <property type="entry name" value="Big_3_5"/>
    <property type="match status" value="1"/>
</dbReference>
<dbReference type="InterPro" id="IPR032109">
    <property type="entry name" value="Big_3_5"/>
</dbReference>
<evidence type="ECO:0000313" key="5">
    <source>
        <dbReference type="Proteomes" id="UP000664382"/>
    </source>
</evidence>
<dbReference type="RefSeq" id="WP_208098718.1">
    <property type="nucleotide sequence ID" value="NZ_JAGDYM010000016.1"/>
</dbReference>
<feature type="transmembrane region" description="Helical" evidence="2">
    <location>
        <begin position="897"/>
        <end position="920"/>
    </location>
</feature>
<feature type="region of interest" description="Disordered" evidence="1">
    <location>
        <begin position="845"/>
        <end position="881"/>
    </location>
</feature>
<dbReference type="Gene3D" id="2.60.40.10">
    <property type="entry name" value="Immunoglobulins"/>
    <property type="match status" value="1"/>
</dbReference>
<dbReference type="NCBIfam" id="TIGR03769">
    <property type="entry name" value="P_ac_wall_RPT"/>
    <property type="match status" value="2"/>
</dbReference>
<feature type="compositionally biased region" description="Low complexity" evidence="1">
    <location>
        <begin position="605"/>
        <end position="617"/>
    </location>
</feature>
<dbReference type="AlphaFoldDB" id="A0A939MLH9"/>
<feature type="region of interest" description="Disordered" evidence="1">
    <location>
        <begin position="52"/>
        <end position="167"/>
    </location>
</feature>
<feature type="compositionally biased region" description="Low complexity" evidence="1">
    <location>
        <begin position="75"/>
        <end position="90"/>
    </location>
</feature>
<keyword evidence="2" id="KW-0472">Membrane</keyword>
<dbReference type="InterPro" id="IPR022435">
    <property type="entry name" value="Surface-anchored_actinobac"/>
</dbReference>
<comment type="caution">
    <text evidence="4">The sequence shown here is derived from an EMBL/GenBank/DDBJ whole genome shotgun (WGS) entry which is preliminary data.</text>
</comment>
<name>A0A939MLH9_9MICO</name>
<sequence>MNDTHRAASRRRIPRLLAAIGALCIAIGPVGGASPALADAPDPVALETTSEIGAAGTASEESVAETGNEDGGGEAEPAPDAGADPASAEPAPAPEPEELDPRPAEPVADDAEAVAPETDGARAAAESQTQSQPGPERARAAQSQKTSAAASALPGQSRLPAPSSQTRRAIANVHTDTVSVYLDGGKLNLQSKADVDGVIGKRFATQGLVFHLSDAGRTTVPSGSAYRFLGAAGDELWLAPQIQNPRVIWPGFSTEDPNLRGRAKGDAVRIRLVKAEGPGKVELFLTELGDVRRTFSSSSSLSAWSTGVPQHTHMNWAFTAPGIYRLTFEAEATVTTSSGKNPKKQTAENTYTFAVGGLDLPTATSFEADDVTPEAGDPVTLTASVRQAGAALPDDVGAVQFRDASRNVVLGHAPVVDGTAALRTSALPSGQRRIVAEFVPAISNTHRASASEELPILVGGDAAPRPAADDARAPATSALDAVVAGSGVRILTAAKTLVAGETATAQLRGAPSRGDWVSVWLHAQSTSSRKWLGWVHTDLDGSFTVPIAKGTATGTYRLALKDRDGALLGWDRLIVGSPSSAGTVPKSPSTGKKKPSKKSAKKAGSKPGRTTTTTVVTRGSRSYTRVCTPPAVTLDRGHVDAFNVSAANGRAVLQVKEDVTGSQVIREAESVLLKVKEAAYNPRIPAGVPGSPSGYVLPLTQDQSLLWPGWDTNRTTISGYSDVSIHVRSVDGPAKVYIYTQESFGGWKPLLTNKSFTLPGTLRERTPAHTHAQWVFPKKGIYTLTVNAVAKNPKNGKSLTTATHTYVFQVGDAPLGDTFCTIVPTAAAEGAEVNRAERRATAAAISAEQAENRKRAREQAESGTALPAGPSDPFGSGPGGGAAPLEALLRGEAGPELVAGIVGGGLLVLGGIAGVTVWWVRRLGAGPPTVGSMA</sequence>
<dbReference type="GO" id="GO:0005975">
    <property type="term" value="P:carbohydrate metabolic process"/>
    <property type="evidence" value="ECO:0007669"/>
    <property type="project" value="UniProtKB-ARBA"/>
</dbReference>
<protein>
    <submittedName>
        <fullName evidence="4">Choice-of-anchor M domain-containing protein</fullName>
    </submittedName>
</protein>
<keyword evidence="2" id="KW-0812">Transmembrane</keyword>
<feature type="compositionally biased region" description="Basic residues" evidence="1">
    <location>
        <begin position="591"/>
        <end position="604"/>
    </location>
</feature>
<reference evidence="4" key="1">
    <citation type="submission" date="2021-03" db="EMBL/GenBank/DDBJ databases">
        <title>Leucobacter chromiisoli sp. nov., isolated from chromium-containing soil of chemical plant.</title>
        <authorList>
            <person name="Xu Z."/>
        </authorList>
    </citation>
    <scope>NUCLEOTIDE SEQUENCE</scope>
    <source>
        <strain evidence="4">S27</strain>
    </source>
</reference>
<dbReference type="InterPro" id="IPR013783">
    <property type="entry name" value="Ig-like_fold"/>
</dbReference>
<evidence type="ECO:0000256" key="2">
    <source>
        <dbReference type="SAM" id="Phobius"/>
    </source>
</evidence>
<accession>A0A939MLH9</accession>
<dbReference type="EMBL" id="JAGDYM010000016">
    <property type="protein sequence ID" value="MBO1902963.1"/>
    <property type="molecule type" value="Genomic_DNA"/>
</dbReference>
<gene>
    <name evidence="4" type="ORF">J4H92_13525</name>
</gene>
<dbReference type="Proteomes" id="UP000664382">
    <property type="component" value="Unassembled WGS sequence"/>
</dbReference>
<evidence type="ECO:0000256" key="1">
    <source>
        <dbReference type="SAM" id="MobiDB-lite"/>
    </source>
</evidence>
<proteinExistence type="predicted"/>
<feature type="region of interest" description="Disordered" evidence="1">
    <location>
        <begin position="579"/>
        <end position="617"/>
    </location>
</feature>
<feature type="domain" description="Bacterial Ig-like" evidence="3">
    <location>
        <begin position="372"/>
        <end position="453"/>
    </location>
</feature>
<feature type="compositionally biased region" description="Low complexity" evidence="1">
    <location>
        <begin position="140"/>
        <end position="152"/>
    </location>
</feature>
<organism evidence="4 5">
    <name type="scientific">Leucobacter weissii</name>
    <dbReference type="NCBI Taxonomy" id="1983706"/>
    <lineage>
        <taxon>Bacteria</taxon>
        <taxon>Bacillati</taxon>
        <taxon>Actinomycetota</taxon>
        <taxon>Actinomycetes</taxon>
        <taxon>Micrococcales</taxon>
        <taxon>Microbacteriaceae</taxon>
        <taxon>Leucobacter</taxon>
    </lineage>
</organism>
<evidence type="ECO:0000259" key="3">
    <source>
        <dbReference type="Pfam" id="PF16640"/>
    </source>
</evidence>
<feature type="compositionally biased region" description="Basic and acidic residues" evidence="1">
    <location>
        <begin position="850"/>
        <end position="860"/>
    </location>
</feature>
<evidence type="ECO:0000313" key="4">
    <source>
        <dbReference type="EMBL" id="MBO1902963.1"/>
    </source>
</evidence>
<keyword evidence="2" id="KW-1133">Transmembrane helix</keyword>